<dbReference type="EMBL" id="BPLQ01003268">
    <property type="protein sequence ID" value="GIX99106.1"/>
    <property type="molecule type" value="Genomic_DNA"/>
</dbReference>
<keyword evidence="2" id="KW-1185">Reference proteome</keyword>
<reference evidence="1 2" key="1">
    <citation type="submission" date="2021-06" db="EMBL/GenBank/DDBJ databases">
        <title>Caerostris darwini draft genome.</title>
        <authorList>
            <person name="Kono N."/>
            <person name="Arakawa K."/>
        </authorList>
    </citation>
    <scope>NUCLEOTIDE SEQUENCE [LARGE SCALE GENOMIC DNA]</scope>
</reference>
<evidence type="ECO:0000313" key="1">
    <source>
        <dbReference type="EMBL" id="GIX99106.1"/>
    </source>
</evidence>
<dbReference type="Proteomes" id="UP001054837">
    <property type="component" value="Unassembled WGS sequence"/>
</dbReference>
<accession>A0AAV4PPY0</accession>
<dbReference type="AlphaFoldDB" id="A0AAV4PPY0"/>
<sequence length="127" mass="14631">MSYSLSTIQQKSVITLQLKKNVIAQSSHRKLHQKHLQSSNQTSPEISDSNVSSCLFLRPEPAAIGINLHLWGPPPTNLEIINSQRVIYSMSTEYRIPSHRRKDTCLERLRVQTCRFGLIRRQMHPLN</sequence>
<organism evidence="1 2">
    <name type="scientific">Caerostris darwini</name>
    <dbReference type="NCBI Taxonomy" id="1538125"/>
    <lineage>
        <taxon>Eukaryota</taxon>
        <taxon>Metazoa</taxon>
        <taxon>Ecdysozoa</taxon>
        <taxon>Arthropoda</taxon>
        <taxon>Chelicerata</taxon>
        <taxon>Arachnida</taxon>
        <taxon>Araneae</taxon>
        <taxon>Araneomorphae</taxon>
        <taxon>Entelegynae</taxon>
        <taxon>Araneoidea</taxon>
        <taxon>Araneidae</taxon>
        <taxon>Caerostris</taxon>
    </lineage>
</organism>
<name>A0AAV4PPY0_9ARAC</name>
<gene>
    <name evidence="1" type="ORF">CDAR_497721</name>
</gene>
<comment type="caution">
    <text evidence="1">The sequence shown here is derived from an EMBL/GenBank/DDBJ whole genome shotgun (WGS) entry which is preliminary data.</text>
</comment>
<evidence type="ECO:0000313" key="2">
    <source>
        <dbReference type="Proteomes" id="UP001054837"/>
    </source>
</evidence>
<protein>
    <submittedName>
        <fullName evidence="1">Uncharacterized protein</fullName>
    </submittedName>
</protein>
<proteinExistence type="predicted"/>